<evidence type="ECO:0000256" key="1">
    <source>
        <dbReference type="SAM" id="Phobius"/>
    </source>
</evidence>
<keyword evidence="2" id="KW-0732">Signal</keyword>
<dbReference type="EMBL" id="KN839871">
    <property type="protein sequence ID" value="KIJ60527.1"/>
    <property type="molecule type" value="Genomic_DNA"/>
</dbReference>
<name>A0A0C9WB43_9AGAM</name>
<feature type="chain" id="PRO_5002222235" evidence="2">
    <location>
        <begin position="21"/>
        <end position="91"/>
    </location>
</feature>
<keyword evidence="1" id="KW-1133">Transmembrane helix</keyword>
<evidence type="ECO:0000256" key="2">
    <source>
        <dbReference type="SAM" id="SignalP"/>
    </source>
</evidence>
<accession>A0A0C9WB43</accession>
<dbReference type="AlphaFoldDB" id="A0A0C9WB43"/>
<dbReference type="HOGENOM" id="CLU_2427275_0_0_1"/>
<keyword evidence="4" id="KW-1185">Reference proteome</keyword>
<reference evidence="3 4" key="1">
    <citation type="submission" date="2014-04" db="EMBL/GenBank/DDBJ databases">
        <title>Evolutionary Origins and Diversification of the Mycorrhizal Mutualists.</title>
        <authorList>
            <consortium name="DOE Joint Genome Institute"/>
            <consortium name="Mycorrhizal Genomics Consortium"/>
            <person name="Kohler A."/>
            <person name="Kuo A."/>
            <person name="Nagy L.G."/>
            <person name="Floudas D."/>
            <person name="Copeland A."/>
            <person name="Barry K.W."/>
            <person name="Cichocki N."/>
            <person name="Veneault-Fourrey C."/>
            <person name="LaButti K."/>
            <person name="Lindquist E.A."/>
            <person name="Lipzen A."/>
            <person name="Lundell T."/>
            <person name="Morin E."/>
            <person name="Murat C."/>
            <person name="Riley R."/>
            <person name="Ohm R."/>
            <person name="Sun H."/>
            <person name="Tunlid A."/>
            <person name="Henrissat B."/>
            <person name="Grigoriev I.V."/>
            <person name="Hibbett D.S."/>
            <person name="Martin F."/>
        </authorList>
    </citation>
    <scope>NUCLEOTIDE SEQUENCE [LARGE SCALE GENOMIC DNA]</scope>
    <source>
        <strain evidence="3 4">MD-312</strain>
    </source>
</reference>
<sequence length="91" mass="10158">MHELAMIVYLLLCLCEPSMSMPVIMPLCMATPPFQLVAIDPTFIHSILREITWAPCIAVILCALGIACFLATCTLTPRSPYRSDSWPAYLR</sequence>
<keyword evidence="1" id="KW-0812">Transmembrane</keyword>
<organism evidence="3 4">
    <name type="scientific">Hydnomerulius pinastri MD-312</name>
    <dbReference type="NCBI Taxonomy" id="994086"/>
    <lineage>
        <taxon>Eukaryota</taxon>
        <taxon>Fungi</taxon>
        <taxon>Dikarya</taxon>
        <taxon>Basidiomycota</taxon>
        <taxon>Agaricomycotina</taxon>
        <taxon>Agaricomycetes</taxon>
        <taxon>Agaricomycetidae</taxon>
        <taxon>Boletales</taxon>
        <taxon>Boletales incertae sedis</taxon>
        <taxon>Leucogyrophana</taxon>
    </lineage>
</organism>
<evidence type="ECO:0000313" key="4">
    <source>
        <dbReference type="Proteomes" id="UP000053820"/>
    </source>
</evidence>
<feature type="transmembrane region" description="Helical" evidence="1">
    <location>
        <begin position="51"/>
        <end position="75"/>
    </location>
</feature>
<dbReference type="Proteomes" id="UP000053820">
    <property type="component" value="Unassembled WGS sequence"/>
</dbReference>
<gene>
    <name evidence="3" type="ORF">HYDPIDRAFT_117048</name>
</gene>
<evidence type="ECO:0000313" key="3">
    <source>
        <dbReference type="EMBL" id="KIJ60527.1"/>
    </source>
</evidence>
<proteinExistence type="predicted"/>
<keyword evidence="1" id="KW-0472">Membrane</keyword>
<feature type="signal peptide" evidence="2">
    <location>
        <begin position="1"/>
        <end position="20"/>
    </location>
</feature>
<protein>
    <submittedName>
        <fullName evidence="3">Uncharacterized protein</fullName>
    </submittedName>
</protein>